<evidence type="ECO:0000256" key="8">
    <source>
        <dbReference type="PROSITE-ProRule" id="PRU00552"/>
    </source>
</evidence>
<evidence type="ECO:0000259" key="14">
    <source>
        <dbReference type="PROSITE" id="PS51194"/>
    </source>
</evidence>
<evidence type="ECO:0000259" key="13">
    <source>
        <dbReference type="PROSITE" id="PS51192"/>
    </source>
</evidence>
<feature type="compositionally biased region" description="Acidic residues" evidence="12">
    <location>
        <begin position="90"/>
        <end position="107"/>
    </location>
</feature>
<evidence type="ECO:0000256" key="5">
    <source>
        <dbReference type="ARBA" id="ARBA00022806"/>
    </source>
</evidence>
<dbReference type="EMBL" id="JANBVN010000239">
    <property type="protein sequence ID" value="KAJ9131320.1"/>
    <property type="molecule type" value="Genomic_DNA"/>
</dbReference>
<feature type="short sequence motif" description="Q motif" evidence="8">
    <location>
        <begin position="196"/>
        <end position="224"/>
    </location>
</feature>
<evidence type="ECO:0000259" key="15">
    <source>
        <dbReference type="PROSITE" id="PS51195"/>
    </source>
</evidence>
<comment type="function">
    <text evidence="10">RNA helicase.</text>
</comment>
<dbReference type="InterPro" id="IPR014001">
    <property type="entry name" value="Helicase_ATP-bd"/>
</dbReference>
<feature type="domain" description="Helicase C-terminal" evidence="14">
    <location>
        <begin position="475"/>
        <end position="630"/>
    </location>
</feature>
<comment type="subcellular location">
    <subcellularLocation>
        <location evidence="1">Nucleus</location>
        <location evidence="1">Nucleolus</location>
    </subcellularLocation>
</comment>
<dbReference type="CDD" id="cd17946">
    <property type="entry name" value="DEADc_DDX24"/>
    <property type="match status" value="1"/>
</dbReference>
<dbReference type="SMART" id="SM00490">
    <property type="entry name" value="HELICc"/>
    <property type="match status" value="1"/>
</dbReference>
<keyword evidence="17" id="KW-1185">Reference proteome</keyword>
<reference evidence="16" key="1">
    <citation type="submission" date="2022-07" db="EMBL/GenBank/DDBJ databases">
        <title>Fungi with potential for degradation of polypropylene.</title>
        <authorList>
            <person name="Gostincar C."/>
        </authorList>
    </citation>
    <scope>NUCLEOTIDE SEQUENCE</scope>
    <source>
        <strain evidence="16">EXF-13287</strain>
    </source>
</reference>
<evidence type="ECO:0000313" key="17">
    <source>
        <dbReference type="Proteomes" id="UP001174691"/>
    </source>
</evidence>
<evidence type="ECO:0000256" key="9">
    <source>
        <dbReference type="RuleBase" id="RU000492"/>
    </source>
</evidence>
<evidence type="ECO:0000256" key="12">
    <source>
        <dbReference type="SAM" id="MobiDB-lite"/>
    </source>
</evidence>
<comment type="domain">
    <text evidence="10">The Q motif is unique to and characteristic of the DEAD box family of RNA helicases and controls ATP binding and hydrolysis.</text>
</comment>
<evidence type="ECO:0000256" key="2">
    <source>
        <dbReference type="ARBA" id="ARBA00022552"/>
    </source>
</evidence>
<keyword evidence="3 9" id="KW-0547">Nucleotide-binding</keyword>
<keyword evidence="7 10" id="KW-0694">RNA-binding</keyword>
<dbReference type="Pfam" id="PF00271">
    <property type="entry name" value="Helicase_C"/>
    <property type="match status" value="1"/>
</dbReference>
<dbReference type="GO" id="GO:0005524">
    <property type="term" value="F:ATP binding"/>
    <property type="evidence" value="ECO:0007669"/>
    <property type="project" value="UniProtKB-UniRule"/>
</dbReference>
<evidence type="ECO:0000256" key="6">
    <source>
        <dbReference type="ARBA" id="ARBA00022840"/>
    </source>
</evidence>
<comment type="caution">
    <text evidence="16">The sequence shown here is derived from an EMBL/GenBank/DDBJ whole genome shotgun (WGS) entry which is preliminary data.</text>
</comment>
<dbReference type="InterPro" id="IPR027417">
    <property type="entry name" value="P-loop_NTPase"/>
</dbReference>
<dbReference type="GO" id="GO:0003723">
    <property type="term" value="F:RNA binding"/>
    <property type="evidence" value="ECO:0007669"/>
    <property type="project" value="UniProtKB-UniRule"/>
</dbReference>
<dbReference type="Pfam" id="PF00270">
    <property type="entry name" value="DEAD"/>
    <property type="match status" value="1"/>
</dbReference>
<dbReference type="AlphaFoldDB" id="A0AA38R3A0"/>
<feature type="compositionally biased region" description="Basic and acidic residues" evidence="12">
    <location>
        <begin position="137"/>
        <end position="172"/>
    </location>
</feature>
<evidence type="ECO:0000256" key="3">
    <source>
        <dbReference type="ARBA" id="ARBA00022741"/>
    </source>
</evidence>
<name>A0AA38R3A0_9PEZI</name>
<dbReference type="GO" id="GO:0016787">
    <property type="term" value="F:hydrolase activity"/>
    <property type="evidence" value="ECO:0007669"/>
    <property type="project" value="UniProtKB-KW"/>
</dbReference>
<sequence>MAATMDLKQKKRKQSVSEAPHKRRKTQQQQQVKSKRPLAVDKLPWKTVDVPEMFDDAEGFYGLEEVSGVEVVRQGDTVQFITAAAAATTDESEAGDEFEGFDDEPEATEEKSKIIKAATTGKTASEPSKDSAQPKGKSVDTTREKAAQDKKQKKEKENKGKKDKKEKPKATKDADLDVDFTRLEAVAEEEEGTDVSAWAALDLSPDLMSSLSRLKFAKPTDIQRRAIPAILEGEDVIGKASTGSGKTLAFGIPIVEHWLSAHEQMDTDLEKRDPIALILAPTRELAHQITTHIKNLCSGMTSSPYICSVTGGLSVEKQQRQLKKAEIVIGTPGRLWEVISGSNALLEGFRNIRFLVVDEADRLLSEGHFKEAEEILKALDRKTTEEEDDSDDEDEPKPARQTLVFSATFNKALQQKLAGKGKFELMDEAQSMEYLLKKLNFRTQPKFIDVNPVSQMAQKLREGLVECGAMEKDLYLYALLLLQPTRRALVFTNSISSVRRIVPFLQNLGLSAIALHSEMAQKARLRSLERFTAAANSGAKHAPIMVATDVAARGLDIPGIELVVHYHVPRAADAYVHRSGRTARAENSGLSILLCGPEEVVSTRRLVAKVHATAQAKAKQAAAGSQKGAKDSSFFVRTIDIDRKLVSRLRERVVLAKKIADATLAKERGSKDDNWMKAAAEELGVEYDSEELEKAGRWGGRGSGRKRKEKEDRELTKAELGALKAELRELLSRRVNAGVSEKYITGSGVDIDELLKGVEGQFLGKVDGLDIDF</sequence>
<dbReference type="Proteomes" id="UP001174691">
    <property type="component" value="Unassembled WGS sequence"/>
</dbReference>
<dbReference type="PROSITE" id="PS00039">
    <property type="entry name" value="DEAD_ATP_HELICASE"/>
    <property type="match status" value="1"/>
</dbReference>
<feature type="region of interest" description="Disordered" evidence="12">
    <location>
        <begin position="1"/>
        <end position="40"/>
    </location>
</feature>
<dbReference type="InterPro" id="IPR011545">
    <property type="entry name" value="DEAD/DEAH_box_helicase_dom"/>
</dbReference>
<evidence type="ECO:0000256" key="7">
    <source>
        <dbReference type="ARBA" id="ARBA00022884"/>
    </source>
</evidence>
<keyword evidence="5 9" id="KW-0347">Helicase</keyword>
<accession>A0AA38R3A0</accession>
<dbReference type="SUPFAM" id="SSF52540">
    <property type="entry name" value="P-loop containing nucleoside triphosphate hydrolases"/>
    <property type="match status" value="1"/>
</dbReference>
<feature type="domain" description="Helicase ATP-binding" evidence="13">
    <location>
        <begin position="227"/>
        <end position="427"/>
    </location>
</feature>
<comment type="catalytic activity">
    <reaction evidence="10">
        <text>ATP + H2O = ADP + phosphate + H(+)</text>
        <dbReference type="Rhea" id="RHEA:13065"/>
        <dbReference type="ChEBI" id="CHEBI:15377"/>
        <dbReference type="ChEBI" id="CHEBI:15378"/>
        <dbReference type="ChEBI" id="CHEBI:30616"/>
        <dbReference type="ChEBI" id="CHEBI:43474"/>
        <dbReference type="ChEBI" id="CHEBI:456216"/>
        <dbReference type="EC" id="3.6.4.13"/>
    </reaction>
</comment>
<dbReference type="Gene3D" id="3.40.50.300">
    <property type="entry name" value="P-loop containing nucleotide triphosphate hydrolases"/>
    <property type="match status" value="2"/>
</dbReference>
<evidence type="ECO:0000256" key="11">
    <source>
        <dbReference type="SAM" id="Coils"/>
    </source>
</evidence>
<dbReference type="InterPro" id="IPR001650">
    <property type="entry name" value="Helicase_C-like"/>
</dbReference>
<dbReference type="GO" id="GO:0003724">
    <property type="term" value="F:RNA helicase activity"/>
    <property type="evidence" value="ECO:0007669"/>
    <property type="project" value="UniProtKB-EC"/>
</dbReference>
<dbReference type="GO" id="GO:0005730">
    <property type="term" value="C:nucleolus"/>
    <property type="evidence" value="ECO:0007669"/>
    <property type="project" value="UniProtKB-SubCell"/>
</dbReference>
<evidence type="ECO:0000256" key="4">
    <source>
        <dbReference type="ARBA" id="ARBA00022801"/>
    </source>
</evidence>
<keyword evidence="4 9" id="KW-0378">Hydrolase</keyword>
<dbReference type="GO" id="GO:0006364">
    <property type="term" value="P:rRNA processing"/>
    <property type="evidence" value="ECO:0007669"/>
    <property type="project" value="UniProtKB-KW"/>
</dbReference>
<evidence type="ECO:0000313" key="16">
    <source>
        <dbReference type="EMBL" id="KAJ9131320.1"/>
    </source>
</evidence>
<dbReference type="PANTHER" id="PTHR24031">
    <property type="entry name" value="RNA HELICASE"/>
    <property type="match status" value="1"/>
</dbReference>
<dbReference type="PROSITE" id="PS51195">
    <property type="entry name" value="Q_MOTIF"/>
    <property type="match status" value="1"/>
</dbReference>
<proteinExistence type="inferred from homology"/>
<dbReference type="InterPro" id="IPR000629">
    <property type="entry name" value="RNA-helicase_DEAD-box_CS"/>
</dbReference>
<keyword evidence="6 9" id="KW-0067">ATP-binding</keyword>
<dbReference type="PROSITE" id="PS51194">
    <property type="entry name" value="HELICASE_CTER"/>
    <property type="match status" value="1"/>
</dbReference>
<feature type="domain" description="DEAD-box RNA helicase Q" evidence="15">
    <location>
        <begin position="196"/>
        <end position="224"/>
    </location>
</feature>
<keyword evidence="2" id="KW-0698">rRNA processing</keyword>
<dbReference type="InterPro" id="IPR014014">
    <property type="entry name" value="RNA_helicase_DEAD_Q_motif"/>
</dbReference>
<evidence type="ECO:0000256" key="1">
    <source>
        <dbReference type="ARBA" id="ARBA00004604"/>
    </source>
</evidence>
<keyword evidence="11" id="KW-0175">Coiled coil</keyword>
<dbReference type="EC" id="3.6.4.13" evidence="10"/>
<evidence type="ECO:0000256" key="10">
    <source>
        <dbReference type="RuleBase" id="RU365068"/>
    </source>
</evidence>
<gene>
    <name evidence="16" type="ORF">NKR19_g9576</name>
</gene>
<dbReference type="PROSITE" id="PS51192">
    <property type="entry name" value="HELICASE_ATP_BIND_1"/>
    <property type="match status" value="1"/>
</dbReference>
<organism evidence="16 17">
    <name type="scientific">Coniochaeta hoffmannii</name>
    <dbReference type="NCBI Taxonomy" id="91930"/>
    <lineage>
        <taxon>Eukaryota</taxon>
        <taxon>Fungi</taxon>
        <taxon>Dikarya</taxon>
        <taxon>Ascomycota</taxon>
        <taxon>Pezizomycotina</taxon>
        <taxon>Sordariomycetes</taxon>
        <taxon>Sordariomycetidae</taxon>
        <taxon>Coniochaetales</taxon>
        <taxon>Coniochaetaceae</taxon>
        <taxon>Coniochaeta</taxon>
    </lineage>
</organism>
<dbReference type="SMART" id="SM00487">
    <property type="entry name" value="DEXDc"/>
    <property type="match status" value="1"/>
</dbReference>
<feature type="coiled-coil region" evidence="11">
    <location>
        <begin position="706"/>
        <end position="733"/>
    </location>
</feature>
<comment type="similarity">
    <text evidence="9">Belongs to the DEAD box helicase family.</text>
</comment>
<feature type="region of interest" description="Disordered" evidence="12">
    <location>
        <begin position="84"/>
        <end position="172"/>
    </location>
</feature>
<protein>
    <recommendedName>
        <fullName evidence="10">ATP-dependent RNA helicase</fullName>
        <ecNumber evidence="10">3.6.4.13</ecNumber>
    </recommendedName>
</protein>
<dbReference type="CDD" id="cd18787">
    <property type="entry name" value="SF2_C_DEAD"/>
    <property type="match status" value="1"/>
</dbReference>